<dbReference type="PANTHER" id="PTHR23150">
    <property type="entry name" value="SULFATASE MODIFYING FACTOR 1, 2"/>
    <property type="match status" value="1"/>
</dbReference>
<dbReference type="GO" id="GO:0120147">
    <property type="term" value="F:formylglycine-generating oxidase activity"/>
    <property type="evidence" value="ECO:0007669"/>
    <property type="project" value="TreeGrafter"/>
</dbReference>
<dbReference type="InterPro" id="IPR051043">
    <property type="entry name" value="Sulfatase_Mod_Factor_Kinase"/>
</dbReference>
<dbReference type="Pfam" id="PF03781">
    <property type="entry name" value="FGE-sulfatase"/>
    <property type="match status" value="1"/>
</dbReference>
<name>A0A6J4U7Q0_9BACT</name>
<accession>A0A6J4U7Q0</accession>
<dbReference type="InterPro" id="IPR005532">
    <property type="entry name" value="SUMF_dom"/>
</dbReference>
<evidence type="ECO:0000313" key="2">
    <source>
        <dbReference type="EMBL" id="CAA9543082.1"/>
    </source>
</evidence>
<evidence type="ECO:0000259" key="1">
    <source>
        <dbReference type="Pfam" id="PF03781"/>
    </source>
</evidence>
<proteinExistence type="predicted"/>
<dbReference type="InterPro" id="IPR016187">
    <property type="entry name" value="CTDL_fold"/>
</dbReference>
<sequence>MAAGTTPSRIAPAAPSKSAGMVLIPGGTFRMGNHRGDGYPADGEHHVHDVGLAPFWIDATAVTNARFAAFVEATGHITDAERFGWSFVFGGILPDSYAGARRPVDAPWWRQVFGAAWRTPEGPHSDLTGRSDHPVVHVSWTDAMAFCAWSGTRLPTEAEWECAARGGRADQRFPWGDELNPGGKHRMNVWQGAFPGRNSGADGFKGTAPVTAYELNDYGLSNMTGNVWEWCADWFAAGAYQGSRLLNPTGPTRGISRVMRGGSYLCHRSYCNRYRVDARSSNTPDSSTGNCGFRCARSA</sequence>
<dbReference type="AlphaFoldDB" id="A0A6J4U7Q0"/>
<organism evidence="2">
    <name type="scientific">uncultured Thermomicrobiales bacterium</name>
    <dbReference type="NCBI Taxonomy" id="1645740"/>
    <lineage>
        <taxon>Bacteria</taxon>
        <taxon>Pseudomonadati</taxon>
        <taxon>Thermomicrobiota</taxon>
        <taxon>Thermomicrobia</taxon>
        <taxon>Thermomicrobiales</taxon>
        <taxon>environmental samples</taxon>
    </lineage>
</organism>
<dbReference type="PANTHER" id="PTHR23150:SF19">
    <property type="entry name" value="FORMYLGLYCINE-GENERATING ENZYME"/>
    <property type="match status" value="1"/>
</dbReference>
<protein>
    <submittedName>
        <fullName evidence="2">Sulfatase modifying factor 1 (C-alpha-formyglycine- generating enzyme 1)</fullName>
    </submittedName>
</protein>
<dbReference type="SUPFAM" id="SSF56436">
    <property type="entry name" value="C-type lectin-like"/>
    <property type="match status" value="1"/>
</dbReference>
<reference evidence="2" key="1">
    <citation type="submission" date="2020-02" db="EMBL/GenBank/DDBJ databases">
        <authorList>
            <person name="Meier V. D."/>
        </authorList>
    </citation>
    <scope>NUCLEOTIDE SEQUENCE</scope>
    <source>
        <strain evidence="2">AVDCRST_MAG87</strain>
    </source>
</reference>
<dbReference type="Gene3D" id="3.90.1580.10">
    <property type="entry name" value="paralog of FGE (formylglycine-generating enzyme)"/>
    <property type="match status" value="1"/>
</dbReference>
<gene>
    <name evidence="2" type="ORF">AVDCRST_MAG87-247</name>
</gene>
<dbReference type="InterPro" id="IPR042095">
    <property type="entry name" value="SUMF_sf"/>
</dbReference>
<dbReference type="EMBL" id="CADCWJ010000064">
    <property type="protein sequence ID" value="CAA9543082.1"/>
    <property type="molecule type" value="Genomic_DNA"/>
</dbReference>
<feature type="domain" description="Sulfatase-modifying factor enzyme-like" evidence="1">
    <location>
        <begin position="19"/>
        <end position="297"/>
    </location>
</feature>